<comment type="caution">
    <text evidence="1">The sequence shown here is derived from an EMBL/GenBank/DDBJ whole genome shotgun (WGS) entry which is preliminary data.</text>
</comment>
<reference evidence="1 2" key="1">
    <citation type="journal article" date="2016" name="Nat. Commun.">
        <title>Thousands of microbial genomes shed light on interconnected biogeochemical processes in an aquifer system.</title>
        <authorList>
            <person name="Anantharaman K."/>
            <person name="Brown C.T."/>
            <person name="Hug L.A."/>
            <person name="Sharon I."/>
            <person name="Castelle C.J."/>
            <person name="Probst A.J."/>
            <person name="Thomas B.C."/>
            <person name="Singh A."/>
            <person name="Wilkins M.J."/>
            <person name="Karaoz U."/>
            <person name="Brodie E.L."/>
            <person name="Williams K.H."/>
            <person name="Hubbard S.S."/>
            <person name="Banfield J.F."/>
        </authorList>
    </citation>
    <scope>NUCLEOTIDE SEQUENCE [LARGE SCALE GENOMIC DNA]</scope>
</reference>
<name>A0A1F6UUT5_9BACT</name>
<dbReference type="STRING" id="1801732.A2814_01635"/>
<evidence type="ECO:0000313" key="1">
    <source>
        <dbReference type="EMBL" id="OGI61165.1"/>
    </source>
</evidence>
<dbReference type="AlphaFoldDB" id="A0A1F6UUT5"/>
<dbReference type="EMBL" id="MFTI01000004">
    <property type="protein sequence ID" value="OGI61165.1"/>
    <property type="molecule type" value="Genomic_DNA"/>
</dbReference>
<evidence type="ECO:0000313" key="2">
    <source>
        <dbReference type="Proteomes" id="UP000177869"/>
    </source>
</evidence>
<protein>
    <submittedName>
        <fullName evidence="1">Uncharacterized protein</fullName>
    </submittedName>
</protein>
<accession>A0A1F6UUT5</accession>
<dbReference type="Proteomes" id="UP000177869">
    <property type="component" value="Unassembled WGS sequence"/>
</dbReference>
<sequence>MTIEQIDPTKKLSALETITGNKIINPELAVLKEELADVYREMKLVVDDDERPGESEAVGEVPHSYVWKDDKLVNVIVPEVKHGYGKLGRLLQNQAQQVYSSAEEARRKNLPVGKPDQFIIDAYNNNSEVKKILDDIDALWKKTAELQENVEQIKTAKQELYQDPNAINTFLESIGHDKKVPTDYSFSAEISELKTLPAQNTDIVKLSEHAIRLRDFMEAFDGLKLTREQEKDYGVDLAAIAKNIGKVTQEISRLTFSSDARSDAVKKILLEGKISRRYYEESIGGNLYLYEIVRSE</sequence>
<gene>
    <name evidence="1" type="ORF">A2814_01635</name>
</gene>
<organism evidence="1 2">
    <name type="scientific">Candidatus Nomurabacteria bacterium RIFCSPHIGHO2_01_FULL_38_19</name>
    <dbReference type="NCBI Taxonomy" id="1801732"/>
    <lineage>
        <taxon>Bacteria</taxon>
        <taxon>Candidatus Nomuraibacteriota</taxon>
    </lineage>
</organism>
<proteinExistence type="predicted"/>